<dbReference type="NCBIfam" id="TIGR01048">
    <property type="entry name" value="lysA"/>
    <property type="match status" value="1"/>
</dbReference>
<dbReference type="Gene3D" id="2.40.37.10">
    <property type="entry name" value="Lyase, Ornithine Decarboxylase, Chain A, domain 1"/>
    <property type="match status" value="1"/>
</dbReference>
<dbReference type="InterPro" id="IPR002986">
    <property type="entry name" value="DAP_deCOOHase_LysA"/>
</dbReference>
<dbReference type="EC" id="4.1.1.20" evidence="5 6"/>
<feature type="binding site" evidence="5">
    <location>
        <position position="258"/>
    </location>
    <ligand>
        <name>pyridoxal 5'-phosphate</name>
        <dbReference type="ChEBI" id="CHEBI:597326"/>
    </ligand>
</feature>
<comment type="subunit">
    <text evidence="5">Homodimer.</text>
</comment>
<feature type="binding site" evidence="5">
    <location>
        <position position="399"/>
    </location>
    <ligand>
        <name>pyridoxal 5'-phosphate</name>
        <dbReference type="ChEBI" id="CHEBI:597326"/>
    </ligand>
</feature>
<feature type="domain" description="Orn/DAP/Arg decarboxylase 2 C-terminal" evidence="9">
    <location>
        <begin position="43"/>
        <end position="397"/>
    </location>
</feature>
<evidence type="ECO:0000256" key="3">
    <source>
        <dbReference type="ARBA" id="ARBA00022898"/>
    </source>
</evidence>
<evidence type="ECO:0000256" key="2">
    <source>
        <dbReference type="ARBA" id="ARBA00022793"/>
    </source>
</evidence>
<feature type="binding site" evidence="5">
    <location>
        <begin position="300"/>
        <end position="303"/>
    </location>
    <ligand>
        <name>pyridoxal 5'-phosphate</name>
        <dbReference type="ChEBI" id="CHEBI:597326"/>
    </ligand>
</feature>
<keyword evidence="5 8" id="KW-0457">Lysine biosynthesis</keyword>
<dbReference type="FunFam" id="3.20.20.10:FF:000003">
    <property type="entry name" value="Diaminopimelate decarboxylase"/>
    <property type="match status" value="1"/>
</dbReference>
<dbReference type="PANTHER" id="PTHR43727:SF2">
    <property type="entry name" value="GROUP IV DECARBOXYLASE"/>
    <property type="match status" value="1"/>
</dbReference>
<dbReference type="InterPro" id="IPR022644">
    <property type="entry name" value="De-COase2_N"/>
</dbReference>
<dbReference type="InterPro" id="IPR022643">
    <property type="entry name" value="De-COase2_C"/>
</dbReference>
<sequence length="455" mass="49721">MREFDTELVRVLPDTARKGADGQLWVGGCPLAELADEFGTPLYVYDVATIRAACAAFRRGLAQYSGEASLIYAAKAYASVALFQLLAQEGLGVDCVSDGELFMAHCAGVPAERLVFHGNNKLESELEFALRVGVGRFVIDNLDELELLAAIATREGKTASVWLRLNPGVEPHDTHAYRRTGQLDSKFGLPIETGDAERAVRSCQSLSALQLVGYHIHIGSQIFDLRPYREAIERTFAFAARMRDRYGIVPREFSPGGGLGVPYIPDDPVLHLTEAAAMLAEWVQAAAHAWDLPLPRLFLEPGRSLVARAGLALYRVGAVKRIPGVRTYVAVDGGMADNIRPALYGAHYVALPGKFTERPAERVTVVGKYCESGDVLVREAWLPAPQRGDLVVVLVAGAYCLAMASNYNLARRPAVVAVEDGRVMVWQRRETLNDLIAREMVVAPKMTDIEFSPCP</sequence>
<feature type="modified residue" description="N6-(pyridoxal phosphate)lysine" evidence="5 7">
    <location>
        <position position="75"/>
    </location>
</feature>
<protein>
    <recommendedName>
        <fullName evidence="5 6">Diaminopimelate decarboxylase</fullName>
        <shortName evidence="5">DAP decarboxylase</shortName>
        <shortName evidence="5">DAPDC</shortName>
        <ecNumber evidence="5 6">4.1.1.20</ecNumber>
    </recommendedName>
</protein>
<dbReference type="HAMAP" id="MF_02120">
    <property type="entry name" value="LysA"/>
    <property type="match status" value="1"/>
</dbReference>
<name>A0A7C2B6C0_THERO</name>
<feature type="binding site" evidence="5">
    <location>
        <position position="371"/>
    </location>
    <ligand>
        <name>substrate</name>
    </ligand>
</feature>
<evidence type="ECO:0000256" key="8">
    <source>
        <dbReference type="RuleBase" id="RU003738"/>
    </source>
</evidence>
<gene>
    <name evidence="5 11" type="primary">lysA</name>
    <name evidence="11" type="ORF">ENP47_07055</name>
</gene>
<dbReference type="PANTHER" id="PTHR43727">
    <property type="entry name" value="DIAMINOPIMELATE DECARBOXYLASE"/>
    <property type="match status" value="1"/>
</dbReference>
<dbReference type="Gene3D" id="3.20.20.10">
    <property type="entry name" value="Alanine racemase"/>
    <property type="match status" value="1"/>
</dbReference>
<keyword evidence="4 5" id="KW-0456">Lyase</keyword>
<proteinExistence type="inferred from homology"/>
<comment type="function">
    <text evidence="5">Specifically catalyzes the decarboxylation of meso-diaminopimelate (meso-DAP) to L-lysine.</text>
</comment>
<evidence type="ECO:0000256" key="7">
    <source>
        <dbReference type="PIRSR" id="PIRSR600183-50"/>
    </source>
</evidence>
<feature type="active site" description="Proton donor" evidence="7">
    <location>
        <position position="370"/>
    </location>
</feature>
<dbReference type="InterPro" id="IPR000183">
    <property type="entry name" value="Orn/DAP/Arg_de-COase"/>
</dbReference>
<evidence type="ECO:0000313" key="11">
    <source>
        <dbReference type="EMBL" id="HEF65339.1"/>
    </source>
</evidence>
<keyword evidence="3 5" id="KW-0663">Pyridoxal phosphate</keyword>
<feature type="domain" description="Orn/DAP/Arg decarboxylase 2 N-terminal" evidence="10">
    <location>
        <begin position="48"/>
        <end position="307"/>
    </location>
</feature>
<dbReference type="Pfam" id="PF00278">
    <property type="entry name" value="Orn_DAP_Arg_deC"/>
    <property type="match status" value="1"/>
</dbReference>
<organism evidence="11">
    <name type="scientific">Thermomicrobium roseum</name>
    <dbReference type="NCBI Taxonomy" id="500"/>
    <lineage>
        <taxon>Bacteria</taxon>
        <taxon>Pseudomonadati</taxon>
        <taxon>Thermomicrobiota</taxon>
        <taxon>Thermomicrobia</taxon>
        <taxon>Thermomicrobiales</taxon>
        <taxon>Thermomicrobiaceae</taxon>
        <taxon>Thermomicrobium</taxon>
    </lineage>
</organism>
<dbReference type="SUPFAM" id="SSF50621">
    <property type="entry name" value="Alanine racemase C-terminal domain-like"/>
    <property type="match status" value="1"/>
</dbReference>
<dbReference type="GO" id="GO:0009089">
    <property type="term" value="P:lysine biosynthetic process via diaminopimelate"/>
    <property type="evidence" value="ECO:0007669"/>
    <property type="project" value="UniProtKB-UniRule"/>
</dbReference>
<dbReference type="GO" id="GO:0030170">
    <property type="term" value="F:pyridoxal phosphate binding"/>
    <property type="evidence" value="ECO:0007669"/>
    <property type="project" value="UniProtKB-UniRule"/>
</dbReference>
<feature type="binding site" evidence="5">
    <location>
        <position position="303"/>
    </location>
    <ligand>
        <name>substrate</name>
    </ligand>
</feature>
<feature type="binding site" evidence="5">
    <location>
        <position position="344"/>
    </location>
    <ligand>
        <name>substrate</name>
    </ligand>
</feature>
<feature type="binding site" evidence="5">
    <location>
        <position position="340"/>
    </location>
    <ligand>
        <name>substrate</name>
    </ligand>
</feature>
<dbReference type="CDD" id="cd06828">
    <property type="entry name" value="PLPDE_III_DapDC"/>
    <property type="match status" value="1"/>
</dbReference>
<dbReference type="PRINTS" id="PR01181">
    <property type="entry name" value="DAPDCRBXLASE"/>
</dbReference>
<dbReference type="AlphaFoldDB" id="A0A7C2B6C0"/>
<comment type="pathway">
    <text evidence="5 8">Amino-acid biosynthesis; L-lysine biosynthesis via DAP pathway; L-lysine from DL-2,6-diaminopimelate: step 1/1.</text>
</comment>
<keyword evidence="2 5" id="KW-0210">Decarboxylase</keyword>
<dbReference type="EMBL" id="DSJL01000011">
    <property type="protein sequence ID" value="HEF65339.1"/>
    <property type="molecule type" value="Genomic_DNA"/>
</dbReference>
<dbReference type="SUPFAM" id="SSF51419">
    <property type="entry name" value="PLP-binding barrel"/>
    <property type="match status" value="1"/>
</dbReference>
<comment type="catalytic activity">
    <reaction evidence="5 8">
        <text>meso-2,6-diaminopimelate + H(+) = L-lysine + CO2</text>
        <dbReference type="Rhea" id="RHEA:15101"/>
        <dbReference type="ChEBI" id="CHEBI:15378"/>
        <dbReference type="ChEBI" id="CHEBI:16526"/>
        <dbReference type="ChEBI" id="CHEBI:32551"/>
        <dbReference type="ChEBI" id="CHEBI:57791"/>
        <dbReference type="EC" id="4.1.1.20"/>
    </reaction>
</comment>
<evidence type="ECO:0000256" key="6">
    <source>
        <dbReference type="NCBIfam" id="TIGR01048"/>
    </source>
</evidence>
<dbReference type="GO" id="GO:0008836">
    <property type="term" value="F:diaminopimelate decarboxylase activity"/>
    <property type="evidence" value="ECO:0007669"/>
    <property type="project" value="UniProtKB-UniRule"/>
</dbReference>
<dbReference type="InterPro" id="IPR029066">
    <property type="entry name" value="PLP-binding_barrel"/>
</dbReference>
<dbReference type="PRINTS" id="PR01179">
    <property type="entry name" value="ODADCRBXLASE"/>
</dbReference>
<comment type="cofactor">
    <cofactor evidence="1 5 7 8">
        <name>pyridoxal 5'-phosphate</name>
        <dbReference type="ChEBI" id="CHEBI:597326"/>
    </cofactor>
</comment>
<dbReference type="Pfam" id="PF02784">
    <property type="entry name" value="Orn_Arg_deC_N"/>
    <property type="match status" value="1"/>
</dbReference>
<dbReference type="UniPathway" id="UPA00034">
    <property type="reaction ID" value="UER00027"/>
</dbReference>
<dbReference type="InterPro" id="IPR009006">
    <property type="entry name" value="Ala_racemase/Decarboxylase_C"/>
</dbReference>
<feature type="binding site" evidence="5">
    <location>
        <position position="399"/>
    </location>
    <ligand>
        <name>substrate</name>
    </ligand>
</feature>
<evidence type="ECO:0000256" key="1">
    <source>
        <dbReference type="ARBA" id="ARBA00001933"/>
    </source>
</evidence>
<comment type="similarity">
    <text evidence="5">Belongs to the Orn/Lys/Arg decarboxylase class-II family. LysA subfamily.</text>
</comment>
<accession>A0A7C2B6C0</accession>
<comment type="caution">
    <text evidence="11">The sequence shown here is derived from an EMBL/GenBank/DDBJ whole genome shotgun (WGS) entry which is preliminary data.</text>
</comment>
<reference evidence="11" key="1">
    <citation type="journal article" date="2020" name="mSystems">
        <title>Genome- and Community-Level Interaction Insights into Carbon Utilization and Element Cycling Functions of Hydrothermarchaeota in Hydrothermal Sediment.</title>
        <authorList>
            <person name="Zhou Z."/>
            <person name="Liu Y."/>
            <person name="Xu W."/>
            <person name="Pan J."/>
            <person name="Luo Z.H."/>
            <person name="Li M."/>
        </authorList>
    </citation>
    <scope>NUCLEOTIDE SEQUENCE [LARGE SCALE GENOMIC DNA]</scope>
    <source>
        <strain evidence="11">SpSt-222</strain>
    </source>
</reference>
<evidence type="ECO:0000256" key="5">
    <source>
        <dbReference type="HAMAP-Rule" id="MF_02120"/>
    </source>
</evidence>
<evidence type="ECO:0000259" key="10">
    <source>
        <dbReference type="Pfam" id="PF02784"/>
    </source>
</evidence>
<evidence type="ECO:0000256" key="4">
    <source>
        <dbReference type="ARBA" id="ARBA00023239"/>
    </source>
</evidence>
<keyword evidence="5" id="KW-0028">Amino-acid biosynthesis</keyword>
<evidence type="ECO:0000259" key="9">
    <source>
        <dbReference type="Pfam" id="PF00278"/>
    </source>
</evidence>